<keyword evidence="4" id="KW-0106">Calcium</keyword>
<keyword evidence="7" id="KW-1185">Reference proteome</keyword>
<organism evidence="6 7">
    <name type="scientific">Kitasatospora paracochleata</name>
    <dbReference type="NCBI Taxonomy" id="58354"/>
    <lineage>
        <taxon>Bacteria</taxon>
        <taxon>Bacillati</taxon>
        <taxon>Actinomycetota</taxon>
        <taxon>Actinomycetes</taxon>
        <taxon>Kitasatosporales</taxon>
        <taxon>Streptomycetaceae</taxon>
        <taxon>Kitasatospora</taxon>
    </lineage>
</organism>
<evidence type="ECO:0000313" key="7">
    <source>
        <dbReference type="Proteomes" id="UP001206483"/>
    </source>
</evidence>
<sequence length="149" mass="15538">MGTDTPADAGSRTIPHTGDLAIEAWAPDREECLAQALRGAVAAFAEIPPGLPRTARRTELTAGDDAHLLVAALEEVIYRMDTTGEIPADVRVSPTASGPGPGEAVRLDLAMVDTGEVAQVGPVPKAVSWHALHLGRGPTGWTCRVTLDV</sequence>
<evidence type="ECO:0000256" key="4">
    <source>
        <dbReference type="ARBA" id="ARBA00022837"/>
    </source>
</evidence>
<proteinExistence type="inferred from homology"/>
<evidence type="ECO:0000256" key="2">
    <source>
        <dbReference type="ARBA" id="ARBA00022694"/>
    </source>
</evidence>
<comment type="similarity">
    <text evidence="1">Belongs to the archease family.</text>
</comment>
<evidence type="ECO:0000259" key="5">
    <source>
        <dbReference type="Pfam" id="PF01951"/>
    </source>
</evidence>
<reference evidence="6 7" key="1">
    <citation type="submission" date="2022-06" db="EMBL/GenBank/DDBJ databases">
        <title>Sequencing the genomes of 1000 actinobacteria strains.</title>
        <authorList>
            <person name="Klenk H.-P."/>
        </authorList>
    </citation>
    <scope>NUCLEOTIDE SEQUENCE [LARGE SCALE GENOMIC DNA]</scope>
    <source>
        <strain evidence="6 7">DSM 41656</strain>
    </source>
</reference>
<keyword evidence="3" id="KW-0479">Metal-binding</keyword>
<evidence type="ECO:0000256" key="3">
    <source>
        <dbReference type="ARBA" id="ARBA00022723"/>
    </source>
</evidence>
<dbReference type="Pfam" id="PF01951">
    <property type="entry name" value="Archease"/>
    <property type="match status" value="1"/>
</dbReference>
<dbReference type="SUPFAM" id="SSF69819">
    <property type="entry name" value="MTH1598-like"/>
    <property type="match status" value="1"/>
</dbReference>
<protein>
    <submittedName>
        <fullName evidence="6">SHS2 domain-containing protein</fullName>
    </submittedName>
</protein>
<feature type="domain" description="Archease" evidence="5">
    <location>
        <begin position="13"/>
        <end position="149"/>
    </location>
</feature>
<dbReference type="InterPro" id="IPR036820">
    <property type="entry name" value="Archease_dom_sf"/>
</dbReference>
<accession>A0ABT1J434</accession>
<dbReference type="Proteomes" id="UP001206483">
    <property type="component" value="Unassembled WGS sequence"/>
</dbReference>
<dbReference type="InterPro" id="IPR023572">
    <property type="entry name" value="Archease_dom"/>
</dbReference>
<comment type="caution">
    <text evidence="6">The sequence shown here is derived from an EMBL/GenBank/DDBJ whole genome shotgun (WGS) entry which is preliminary data.</text>
</comment>
<evidence type="ECO:0000313" key="6">
    <source>
        <dbReference type="EMBL" id="MCP2312186.1"/>
    </source>
</evidence>
<gene>
    <name evidence="6" type="ORF">FHR36_005352</name>
</gene>
<dbReference type="RefSeq" id="WP_253801079.1">
    <property type="nucleotide sequence ID" value="NZ_BAAAUB010000075.1"/>
</dbReference>
<dbReference type="EMBL" id="JAMZDX010000005">
    <property type="protein sequence ID" value="MCP2312186.1"/>
    <property type="molecule type" value="Genomic_DNA"/>
</dbReference>
<name>A0ABT1J434_9ACTN</name>
<evidence type="ECO:0000256" key="1">
    <source>
        <dbReference type="ARBA" id="ARBA00007963"/>
    </source>
</evidence>
<dbReference type="Gene3D" id="3.55.10.10">
    <property type="entry name" value="Archease domain"/>
    <property type="match status" value="1"/>
</dbReference>
<keyword evidence="2" id="KW-0819">tRNA processing</keyword>